<evidence type="ECO:0000256" key="5">
    <source>
        <dbReference type="ARBA" id="ARBA00023136"/>
    </source>
</evidence>
<organism evidence="8 9">
    <name type="scientific">Bhargavaea ullalensis</name>
    <dbReference type="NCBI Taxonomy" id="1265685"/>
    <lineage>
        <taxon>Bacteria</taxon>
        <taxon>Bacillati</taxon>
        <taxon>Bacillota</taxon>
        <taxon>Bacilli</taxon>
        <taxon>Bacillales</taxon>
        <taxon>Caryophanaceae</taxon>
        <taxon>Bhargavaea</taxon>
    </lineage>
</organism>
<keyword evidence="9" id="KW-1185">Reference proteome</keyword>
<comment type="caution">
    <text evidence="8">The sequence shown here is derived from an EMBL/GenBank/DDBJ whole genome shotgun (WGS) entry which is preliminary data.</text>
</comment>
<feature type="transmembrane region" description="Helical" evidence="6">
    <location>
        <begin position="12"/>
        <end position="34"/>
    </location>
</feature>
<evidence type="ECO:0000256" key="4">
    <source>
        <dbReference type="ARBA" id="ARBA00022989"/>
    </source>
</evidence>
<dbReference type="InterPro" id="IPR010432">
    <property type="entry name" value="RDD"/>
</dbReference>
<evidence type="ECO:0000313" key="9">
    <source>
        <dbReference type="Proteomes" id="UP001549099"/>
    </source>
</evidence>
<feature type="transmembrane region" description="Helical" evidence="6">
    <location>
        <begin position="132"/>
        <end position="152"/>
    </location>
</feature>
<keyword evidence="3 6" id="KW-0812">Transmembrane</keyword>
<name>A0ABV2G7J1_9BACL</name>
<accession>A0ABV2G7J1</accession>
<evidence type="ECO:0000256" key="1">
    <source>
        <dbReference type="ARBA" id="ARBA00004651"/>
    </source>
</evidence>
<keyword evidence="4 6" id="KW-1133">Transmembrane helix</keyword>
<comment type="subcellular location">
    <subcellularLocation>
        <location evidence="1">Cell membrane</location>
        <topology evidence="1">Multi-pass membrane protein</topology>
    </subcellularLocation>
</comment>
<evidence type="ECO:0000256" key="6">
    <source>
        <dbReference type="SAM" id="Phobius"/>
    </source>
</evidence>
<dbReference type="Pfam" id="PF06271">
    <property type="entry name" value="RDD"/>
    <property type="match status" value="1"/>
</dbReference>
<evidence type="ECO:0000313" key="8">
    <source>
        <dbReference type="EMBL" id="MET3574220.1"/>
    </source>
</evidence>
<sequence length="187" mass="20946">MHAGVPVRIKAFLIDYLLIAAYIILLGLVSVFLFPQIQRLFAGPPALAQTAGFFLMTLPVSAYFIISDSAAGRGSLGKRIVGLQVTDLRCRPLSLPRSILRTALKFLPWELSHFLVYRLVGTGDGEGVPISLSILGILIYALMALYMIVPFLNQRKQSVYDLLTLTQVIRTTETERREPVFRRKIRL</sequence>
<dbReference type="PANTHER" id="PTHR36115">
    <property type="entry name" value="PROLINE-RICH ANTIGEN HOMOLOG-RELATED"/>
    <property type="match status" value="1"/>
</dbReference>
<feature type="domain" description="RDD" evidence="7">
    <location>
        <begin position="3"/>
        <end position="163"/>
    </location>
</feature>
<gene>
    <name evidence="8" type="ORF">ABID49_000096</name>
</gene>
<protein>
    <submittedName>
        <fullName evidence="8">RDD family membrane protein YckC</fullName>
    </submittedName>
</protein>
<dbReference type="Proteomes" id="UP001549099">
    <property type="component" value="Unassembled WGS sequence"/>
</dbReference>
<dbReference type="RefSeq" id="WP_354194219.1">
    <property type="nucleotide sequence ID" value="NZ_JBEPLW010000001.1"/>
</dbReference>
<keyword evidence="2" id="KW-1003">Cell membrane</keyword>
<keyword evidence="5 6" id="KW-0472">Membrane</keyword>
<evidence type="ECO:0000256" key="2">
    <source>
        <dbReference type="ARBA" id="ARBA00022475"/>
    </source>
</evidence>
<proteinExistence type="predicted"/>
<dbReference type="InterPro" id="IPR051791">
    <property type="entry name" value="Pra-immunoreactive"/>
</dbReference>
<evidence type="ECO:0000256" key="3">
    <source>
        <dbReference type="ARBA" id="ARBA00022692"/>
    </source>
</evidence>
<evidence type="ECO:0000259" key="7">
    <source>
        <dbReference type="Pfam" id="PF06271"/>
    </source>
</evidence>
<reference evidence="8 9" key="1">
    <citation type="submission" date="2024-06" db="EMBL/GenBank/DDBJ databases">
        <title>Genomic Encyclopedia of Type Strains, Phase IV (KMG-IV): sequencing the most valuable type-strain genomes for metagenomic binning, comparative biology and taxonomic classification.</title>
        <authorList>
            <person name="Goeker M."/>
        </authorList>
    </citation>
    <scope>NUCLEOTIDE SEQUENCE [LARGE SCALE GENOMIC DNA]</scope>
    <source>
        <strain evidence="8 9">DSM 26128</strain>
    </source>
</reference>
<dbReference type="EMBL" id="JBEPLW010000001">
    <property type="protein sequence ID" value="MET3574220.1"/>
    <property type="molecule type" value="Genomic_DNA"/>
</dbReference>